<feature type="transmembrane region" description="Helical" evidence="1">
    <location>
        <begin position="20"/>
        <end position="42"/>
    </location>
</feature>
<evidence type="ECO:0000313" key="3">
    <source>
        <dbReference type="Proteomes" id="UP000182360"/>
    </source>
</evidence>
<dbReference type="RefSeq" id="WP_074643396.1">
    <property type="nucleotide sequence ID" value="NZ_FOFU01000004.1"/>
</dbReference>
<dbReference type="EMBL" id="FOFU01000004">
    <property type="protein sequence ID" value="SEQ45239.1"/>
    <property type="molecule type" value="Genomic_DNA"/>
</dbReference>
<dbReference type="Proteomes" id="UP000182360">
    <property type="component" value="Unassembled WGS sequence"/>
</dbReference>
<proteinExistence type="predicted"/>
<keyword evidence="1" id="KW-0472">Membrane</keyword>
<evidence type="ECO:0000313" key="2">
    <source>
        <dbReference type="EMBL" id="SEQ45239.1"/>
    </source>
</evidence>
<keyword evidence="1" id="KW-1133">Transmembrane helix</keyword>
<gene>
    <name evidence="2" type="ORF">SAMN04487977_104286</name>
</gene>
<dbReference type="AlphaFoldDB" id="A0A1H9G542"/>
<evidence type="ECO:0000256" key="1">
    <source>
        <dbReference type="SAM" id="Phobius"/>
    </source>
</evidence>
<keyword evidence="3" id="KW-1185">Reference proteome</keyword>
<keyword evidence="1" id="KW-0812">Transmembrane</keyword>
<organism evidence="2 3">
    <name type="scientific">Treponema bryantii</name>
    <dbReference type="NCBI Taxonomy" id="163"/>
    <lineage>
        <taxon>Bacteria</taxon>
        <taxon>Pseudomonadati</taxon>
        <taxon>Spirochaetota</taxon>
        <taxon>Spirochaetia</taxon>
        <taxon>Spirochaetales</taxon>
        <taxon>Treponemataceae</taxon>
        <taxon>Treponema</taxon>
    </lineage>
</organism>
<protein>
    <submittedName>
        <fullName evidence="2">Uncharacterized protein</fullName>
    </submittedName>
</protein>
<name>A0A1H9G542_9SPIR</name>
<reference evidence="2 3" key="1">
    <citation type="submission" date="2016-10" db="EMBL/GenBank/DDBJ databases">
        <authorList>
            <person name="de Groot N.N."/>
        </authorList>
    </citation>
    <scope>NUCLEOTIDE SEQUENCE [LARGE SCALE GENOMIC DNA]</scope>
    <source>
        <strain evidence="2 3">B25</strain>
    </source>
</reference>
<accession>A0A1H9G542</accession>
<sequence>MPLFLATRASASSGFASIGVVFILLVVIFVFLFIVALIGCLFRTAKATEKTHETLERILKIVDAVARKEHPELYGKSESSDSASDSTQPQ</sequence>